<proteinExistence type="predicted"/>
<dbReference type="AlphaFoldDB" id="A0A016WXW0"/>
<keyword evidence="2" id="KW-1185">Reference proteome</keyword>
<comment type="caution">
    <text evidence="1">The sequence shown here is derived from an EMBL/GenBank/DDBJ whole genome shotgun (WGS) entry which is preliminary data.</text>
</comment>
<protein>
    <submittedName>
        <fullName evidence="1">Uncharacterized protein</fullName>
    </submittedName>
</protein>
<evidence type="ECO:0000313" key="1">
    <source>
        <dbReference type="EMBL" id="EYC44072.1"/>
    </source>
</evidence>
<gene>
    <name evidence="1" type="primary">Acey_s0473.g2109</name>
    <name evidence="1" type="ORF">Y032_0473g2109</name>
</gene>
<dbReference type="Proteomes" id="UP000024635">
    <property type="component" value="Unassembled WGS sequence"/>
</dbReference>
<organism evidence="1 2">
    <name type="scientific">Ancylostoma ceylanicum</name>
    <dbReference type="NCBI Taxonomy" id="53326"/>
    <lineage>
        <taxon>Eukaryota</taxon>
        <taxon>Metazoa</taxon>
        <taxon>Ecdysozoa</taxon>
        <taxon>Nematoda</taxon>
        <taxon>Chromadorea</taxon>
        <taxon>Rhabditida</taxon>
        <taxon>Rhabditina</taxon>
        <taxon>Rhabditomorpha</taxon>
        <taxon>Strongyloidea</taxon>
        <taxon>Ancylostomatidae</taxon>
        <taxon>Ancylostomatinae</taxon>
        <taxon>Ancylostoma</taxon>
    </lineage>
</organism>
<dbReference type="EMBL" id="JARK01000073">
    <property type="protein sequence ID" value="EYC44072.1"/>
    <property type="molecule type" value="Genomic_DNA"/>
</dbReference>
<evidence type="ECO:0000313" key="2">
    <source>
        <dbReference type="Proteomes" id="UP000024635"/>
    </source>
</evidence>
<name>A0A016WXW0_9BILA</name>
<reference evidence="2" key="1">
    <citation type="journal article" date="2015" name="Nat. Genet.">
        <title>The genome and transcriptome of the zoonotic hookworm Ancylostoma ceylanicum identify infection-specific gene families.</title>
        <authorList>
            <person name="Schwarz E.M."/>
            <person name="Hu Y."/>
            <person name="Antoshechkin I."/>
            <person name="Miller M.M."/>
            <person name="Sternberg P.W."/>
            <person name="Aroian R.V."/>
        </authorList>
    </citation>
    <scope>NUCLEOTIDE SEQUENCE</scope>
    <source>
        <strain evidence="2">HY135</strain>
    </source>
</reference>
<sequence length="177" mass="19819">MKFGKNTNFTEKTKIRREDEHKMILAPQPLVQNLSEFHEAPYLGLPYRNPTEMALRYRMDTIFVYSTSNNPPYKVSSGRPADVGLPDFIYARFARMTSLGTHLSRIIVIQIFVTFPLNALPNSPPSTLGAGAALSQRRAHLPPIRAPAQLYHSDGSVFPKLSAGAALSQRRTRLPQL</sequence>
<accession>A0A016WXW0</accession>